<evidence type="ECO:0000256" key="2">
    <source>
        <dbReference type="ARBA" id="ARBA00022676"/>
    </source>
</evidence>
<dbReference type="PANTHER" id="PTHR45825">
    <property type="entry name" value="GRANULE-BOUND STARCH SYNTHASE 1, CHLOROPLASTIC/AMYLOPLASTIC"/>
    <property type="match status" value="1"/>
</dbReference>
<dbReference type="PANTHER" id="PTHR45825:SF3">
    <property type="entry name" value="GRANULE-BOUND STARCH SYNTHASE 1, CHLOROPLASTIC_AMYLOPLASTIC"/>
    <property type="match status" value="1"/>
</dbReference>
<comment type="caution">
    <text evidence="6">The sequence shown here is derived from an EMBL/GenBank/DDBJ whole genome shotgun (WGS) entry which is preliminary data.</text>
</comment>
<evidence type="ECO:0000256" key="4">
    <source>
        <dbReference type="ARBA" id="ARBA00022922"/>
    </source>
</evidence>
<dbReference type="SUPFAM" id="SSF53756">
    <property type="entry name" value="UDP-Glycosyltransferase/glycogen phosphorylase"/>
    <property type="match status" value="1"/>
</dbReference>
<sequence length="306" mass="33223">MAAVTESQFISKGSCTGYGGVVGSQPRTFLNRRVLHLRNQTTAYEGLRSRNVVDLIRMPPNAKVISGKTGKGTQNPSRRPLGVVICGKGMNIVFVGAEMAPWSKTGGLGDVLGGLPPAMAVKFSFHTPLDCFFLAILYIVMTVAPRYDQYKDGWDTNVLAEGTGKKKLERQLAQLEDMFPNKVSAHMKFNAPLAHEIMAGADLLALTSRFEPCGLIQLQGMRYGICDVVDKDDVQKVIQTVKRALQVYGTPAFAEMIQNCMTQDLSWKGPAKKWEQFLLSLGAAGGEAGIDAEEIAPLAKENVATP</sequence>
<dbReference type="UniPathway" id="UPA00152"/>
<comment type="pathway">
    <text evidence="1">Glycan biosynthesis; starch biosynthesis.</text>
</comment>
<evidence type="ECO:0000256" key="1">
    <source>
        <dbReference type="ARBA" id="ARBA00004727"/>
    </source>
</evidence>
<dbReference type="Gene3D" id="3.40.50.2000">
    <property type="entry name" value="Glycogen Phosphorylase B"/>
    <property type="match status" value="4"/>
</dbReference>
<dbReference type="Proteomes" id="UP000287651">
    <property type="component" value="Unassembled WGS sequence"/>
</dbReference>
<dbReference type="AlphaFoldDB" id="A0A427A8Q9"/>
<gene>
    <name evidence="6" type="ORF">B296_00020034</name>
</gene>
<evidence type="ECO:0000259" key="5">
    <source>
        <dbReference type="Pfam" id="PF08323"/>
    </source>
</evidence>
<keyword evidence="3" id="KW-0808">Transferase</keyword>
<dbReference type="GO" id="GO:0016757">
    <property type="term" value="F:glycosyltransferase activity"/>
    <property type="evidence" value="ECO:0007669"/>
    <property type="project" value="UniProtKB-KW"/>
</dbReference>
<feature type="domain" description="Starch synthase catalytic" evidence="5">
    <location>
        <begin position="91"/>
        <end position="120"/>
    </location>
</feature>
<keyword evidence="4" id="KW-0750">Starch biosynthesis</keyword>
<protein>
    <recommendedName>
        <fullName evidence="5">Starch synthase catalytic domain-containing protein</fullName>
    </recommendedName>
</protein>
<dbReference type="Pfam" id="PF08323">
    <property type="entry name" value="Glyco_transf_5"/>
    <property type="match status" value="1"/>
</dbReference>
<evidence type="ECO:0000313" key="7">
    <source>
        <dbReference type="Proteomes" id="UP000287651"/>
    </source>
</evidence>
<dbReference type="GO" id="GO:0019252">
    <property type="term" value="P:starch biosynthetic process"/>
    <property type="evidence" value="ECO:0007669"/>
    <property type="project" value="UniProtKB-UniPathway"/>
</dbReference>
<dbReference type="InterPro" id="IPR013534">
    <property type="entry name" value="Starch_synth_cat_dom"/>
</dbReference>
<proteinExistence type="predicted"/>
<name>A0A427A8Q9_ENSVE</name>
<reference evidence="6 7" key="1">
    <citation type="journal article" date="2014" name="Agronomy (Basel)">
        <title>A Draft Genome Sequence for Ensete ventricosum, the Drought-Tolerant Tree Against Hunger.</title>
        <authorList>
            <person name="Harrison J."/>
            <person name="Moore K.A."/>
            <person name="Paszkiewicz K."/>
            <person name="Jones T."/>
            <person name="Grant M."/>
            <person name="Ambacheew D."/>
            <person name="Muzemil S."/>
            <person name="Studholme D.J."/>
        </authorList>
    </citation>
    <scope>NUCLEOTIDE SEQUENCE [LARGE SCALE GENOMIC DNA]</scope>
</reference>
<dbReference type="EMBL" id="AMZH03003353">
    <property type="protein sequence ID" value="RRT72600.1"/>
    <property type="molecule type" value="Genomic_DNA"/>
</dbReference>
<accession>A0A427A8Q9</accession>
<keyword evidence="2" id="KW-0328">Glycosyltransferase</keyword>
<organism evidence="6 7">
    <name type="scientific">Ensete ventricosum</name>
    <name type="common">Abyssinian banana</name>
    <name type="synonym">Musa ensete</name>
    <dbReference type="NCBI Taxonomy" id="4639"/>
    <lineage>
        <taxon>Eukaryota</taxon>
        <taxon>Viridiplantae</taxon>
        <taxon>Streptophyta</taxon>
        <taxon>Embryophyta</taxon>
        <taxon>Tracheophyta</taxon>
        <taxon>Spermatophyta</taxon>
        <taxon>Magnoliopsida</taxon>
        <taxon>Liliopsida</taxon>
        <taxon>Zingiberales</taxon>
        <taxon>Musaceae</taxon>
        <taxon>Ensete</taxon>
    </lineage>
</organism>
<evidence type="ECO:0000256" key="3">
    <source>
        <dbReference type="ARBA" id="ARBA00022679"/>
    </source>
</evidence>
<evidence type="ECO:0000313" key="6">
    <source>
        <dbReference type="EMBL" id="RRT72600.1"/>
    </source>
</evidence>